<dbReference type="EMBL" id="JAARQN010000007">
    <property type="protein sequence ID" value="MBC1458013.1"/>
    <property type="molecule type" value="Genomic_DNA"/>
</dbReference>
<dbReference type="Proteomes" id="UP000569903">
    <property type="component" value="Unassembled WGS sequence"/>
</dbReference>
<accession>A0A841YZG7</accession>
<protein>
    <submittedName>
        <fullName evidence="3">Uncharacterized protein</fullName>
    </submittedName>
</protein>
<dbReference type="Pfam" id="PF18449">
    <property type="entry name" value="Endotoxin_C2"/>
    <property type="match status" value="1"/>
</dbReference>
<dbReference type="InterPro" id="IPR046746">
    <property type="entry name" value="Big_15"/>
</dbReference>
<dbReference type="Pfam" id="PF20622">
    <property type="entry name" value="Big_15"/>
    <property type="match status" value="1"/>
</dbReference>
<feature type="non-terminal residue" evidence="3">
    <location>
        <position position="1"/>
    </location>
</feature>
<sequence length="399" mass="41616">VKDLFTNGDVTGTIKDTTDQAAIDKAQKVVDAVTDATKKAALQKELDRAQKLLNDRNAILDAPMIDTYRYLDSFITGKVATGTATVSLYVNGIRVKRATPDASGNYKFDAYGLGLNANVTFEVRPVDANGKEGTAATAKVEGKDVLSNALTAKDAGISTTAITGTVGNGIDNVRLSIDGVIVKVGQISNGTYSIATNGLIKAGSVVHVVGYSSTKVELARVAVKITNDEKPTLSPLTTDDDIITGYVTAGTATSFRVKINGIAVKTGIIATDGTFQSSIGKQAVGTDVTIEIKDATGYNILRVSTVKVTGSAVAKLNAPTLVRMDGNYIIGTAVKGTETVVIYEGGVAKRTISAAQMTTNPDGSLSFRGYVAPGTTNVQAAAKNSDKRMNSELSAKFEI</sequence>
<dbReference type="RefSeq" id="WP_185389249.1">
    <property type="nucleotide sequence ID" value="NZ_JAARQN010000007.1"/>
</dbReference>
<organism evidence="3 4">
    <name type="scientific">Listeria newyorkensis</name>
    <dbReference type="NCBI Taxonomy" id="1497681"/>
    <lineage>
        <taxon>Bacteria</taxon>
        <taxon>Bacillati</taxon>
        <taxon>Bacillota</taxon>
        <taxon>Bacilli</taxon>
        <taxon>Bacillales</taxon>
        <taxon>Listeriaceae</taxon>
        <taxon>Listeria</taxon>
    </lineage>
</organism>
<feature type="domain" description="Pesticidal crystal protein Cry1Aa" evidence="1">
    <location>
        <begin position="1"/>
        <end position="55"/>
    </location>
</feature>
<reference evidence="3 4" key="1">
    <citation type="submission" date="2020-03" db="EMBL/GenBank/DDBJ databases">
        <title>Soil Listeria distribution.</title>
        <authorList>
            <person name="Liao J."/>
            <person name="Wiedmann M."/>
        </authorList>
    </citation>
    <scope>NUCLEOTIDE SEQUENCE [LARGE SCALE GENOMIC DNA]</scope>
    <source>
        <strain evidence="3 4">FSL L7-1614</strain>
    </source>
</reference>
<evidence type="ECO:0000259" key="2">
    <source>
        <dbReference type="Pfam" id="PF20622"/>
    </source>
</evidence>
<evidence type="ECO:0000313" key="3">
    <source>
        <dbReference type="EMBL" id="MBC1458013.1"/>
    </source>
</evidence>
<evidence type="ECO:0000313" key="4">
    <source>
        <dbReference type="Proteomes" id="UP000569903"/>
    </source>
</evidence>
<comment type="caution">
    <text evidence="3">The sequence shown here is derived from an EMBL/GenBank/DDBJ whole genome shotgun (WGS) entry which is preliminary data.</text>
</comment>
<proteinExistence type="predicted"/>
<gene>
    <name evidence="3" type="ORF">HB850_09595</name>
</gene>
<evidence type="ECO:0000259" key="1">
    <source>
        <dbReference type="Pfam" id="PF18449"/>
    </source>
</evidence>
<feature type="domain" description="Bacterial Ig" evidence="2">
    <location>
        <begin position="159"/>
        <end position="227"/>
    </location>
</feature>
<dbReference type="AlphaFoldDB" id="A0A841YZG7"/>
<name>A0A841YZG7_9LIST</name>
<dbReference type="InterPro" id="IPR054544">
    <property type="entry name" value="Pest_crys_Cry1Aa_dom-IV"/>
</dbReference>